<name>A0AAW1UVE2_9CUCU</name>
<dbReference type="EMBL" id="JARQZJ010000100">
    <property type="protein sequence ID" value="KAK9886465.1"/>
    <property type="molecule type" value="Genomic_DNA"/>
</dbReference>
<gene>
    <name evidence="1" type="ORF">WA026_016748</name>
</gene>
<proteinExistence type="predicted"/>
<protein>
    <submittedName>
        <fullName evidence="1">Uncharacterized protein</fullName>
    </submittedName>
</protein>
<keyword evidence="2" id="KW-1185">Reference proteome</keyword>
<dbReference type="Proteomes" id="UP001431783">
    <property type="component" value="Unassembled WGS sequence"/>
</dbReference>
<reference evidence="1 2" key="1">
    <citation type="submission" date="2023-03" db="EMBL/GenBank/DDBJ databases">
        <title>Genome insight into feeding habits of ladybird beetles.</title>
        <authorList>
            <person name="Li H.-S."/>
            <person name="Huang Y.-H."/>
            <person name="Pang H."/>
        </authorList>
    </citation>
    <scope>NUCLEOTIDE SEQUENCE [LARGE SCALE GENOMIC DNA]</scope>
    <source>
        <strain evidence="1">SYSU_2023b</strain>
        <tissue evidence="1">Whole body</tissue>
    </source>
</reference>
<dbReference type="AlphaFoldDB" id="A0AAW1UVE2"/>
<accession>A0AAW1UVE2</accession>
<evidence type="ECO:0000313" key="2">
    <source>
        <dbReference type="Proteomes" id="UP001431783"/>
    </source>
</evidence>
<organism evidence="1 2">
    <name type="scientific">Henosepilachna vigintioctopunctata</name>
    <dbReference type="NCBI Taxonomy" id="420089"/>
    <lineage>
        <taxon>Eukaryota</taxon>
        <taxon>Metazoa</taxon>
        <taxon>Ecdysozoa</taxon>
        <taxon>Arthropoda</taxon>
        <taxon>Hexapoda</taxon>
        <taxon>Insecta</taxon>
        <taxon>Pterygota</taxon>
        <taxon>Neoptera</taxon>
        <taxon>Endopterygota</taxon>
        <taxon>Coleoptera</taxon>
        <taxon>Polyphaga</taxon>
        <taxon>Cucujiformia</taxon>
        <taxon>Coccinelloidea</taxon>
        <taxon>Coccinellidae</taxon>
        <taxon>Epilachninae</taxon>
        <taxon>Epilachnini</taxon>
        <taxon>Henosepilachna</taxon>
    </lineage>
</organism>
<sequence>MSIVMANEDDRVESGSAKMLRKLRGASNWNIDLPAVKLDSAPEILSENGVTHSPSFVNNKNTVEQNEADMRESKIINRNSRSVKNIICTGVKKSETSIISWASKKKWVYVGLVAESNVSEKLIEDYVREFSDEKVEIKNLIQQLNIQCRRRFGRSV</sequence>
<comment type="caution">
    <text evidence="1">The sequence shown here is derived from an EMBL/GenBank/DDBJ whole genome shotgun (WGS) entry which is preliminary data.</text>
</comment>
<evidence type="ECO:0000313" key="1">
    <source>
        <dbReference type="EMBL" id="KAK9886465.1"/>
    </source>
</evidence>